<evidence type="ECO:0000313" key="2">
    <source>
        <dbReference type="EMBL" id="KAJ8308217.1"/>
    </source>
</evidence>
<dbReference type="Proteomes" id="UP001217089">
    <property type="component" value="Unassembled WGS sequence"/>
</dbReference>
<accession>A0ABQ9EX71</accession>
<dbReference type="Gene3D" id="1.20.140.150">
    <property type="match status" value="1"/>
</dbReference>
<evidence type="ECO:0000313" key="3">
    <source>
        <dbReference type="Proteomes" id="UP001217089"/>
    </source>
</evidence>
<comment type="caution">
    <text evidence="2">The sequence shown here is derived from an EMBL/GenBank/DDBJ whole genome shotgun (WGS) entry which is preliminary data.</text>
</comment>
<dbReference type="EMBL" id="JARBDR010000657">
    <property type="protein sequence ID" value="KAJ8308217.1"/>
    <property type="molecule type" value="Genomic_DNA"/>
</dbReference>
<feature type="transmembrane region" description="Helical" evidence="1">
    <location>
        <begin position="69"/>
        <end position="89"/>
    </location>
</feature>
<reference evidence="2 3" key="1">
    <citation type="submission" date="2022-12" db="EMBL/GenBank/DDBJ databases">
        <title>Chromosome-level genome of Tegillarca granosa.</title>
        <authorList>
            <person name="Kim J."/>
        </authorList>
    </citation>
    <scope>NUCLEOTIDE SEQUENCE [LARGE SCALE GENOMIC DNA]</scope>
    <source>
        <strain evidence="2">Teg-2019</strain>
        <tissue evidence="2">Adductor muscle</tissue>
    </source>
</reference>
<feature type="transmembrane region" description="Helical" evidence="1">
    <location>
        <begin position="101"/>
        <end position="121"/>
    </location>
</feature>
<keyword evidence="1" id="KW-0812">Transmembrane</keyword>
<gene>
    <name evidence="2" type="ORF">KUTeg_013091</name>
</gene>
<feature type="transmembrane region" description="Helical" evidence="1">
    <location>
        <begin position="127"/>
        <end position="151"/>
    </location>
</feature>
<evidence type="ECO:0000256" key="1">
    <source>
        <dbReference type="SAM" id="Phobius"/>
    </source>
</evidence>
<keyword evidence="1" id="KW-1133">Transmembrane helix</keyword>
<name>A0ABQ9EX71_TEGGR</name>
<feature type="transmembrane region" description="Helical" evidence="1">
    <location>
        <begin position="7"/>
        <end position="31"/>
    </location>
</feature>
<proteinExistence type="predicted"/>
<keyword evidence="3" id="KW-1185">Reference proteome</keyword>
<protein>
    <submittedName>
        <fullName evidence="2">Uncharacterized protein</fullName>
    </submittedName>
</protein>
<organism evidence="2 3">
    <name type="scientific">Tegillarca granosa</name>
    <name type="common">Malaysian cockle</name>
    <name type="synonym">Anadara granosa</name>
    <dbReference type="NCBI Taxonomy" id="220873"/>
    <lineage>
        <taxon>Eukaryota</taxon>
        <taxon>Metazoa</taxon>
        <taxon>Spiralia</taxon>
        <taxon>Lophotrochozoa</taxon>
        <taxon>Mollusca</taxon>
        <taxon>Bivalvia</taxon>
        <taxon>Autobranchia</taxon>
        <taxon>Pteriomorphia</taxon>
        <taxon>Arcoida</taxon>
        <taxon>Arcoidea</taxon>
        <taxon>Arcidae</taxon>
        <taxon>Tegillarca</taxon>
    </lineage>
</organism>
<sequence length="187" mass="20613">MILLSFYLKLALGFLIAGFIFHFIGFASPFWNKYSSSHLGLWTYCSDTYRGTTCGSYSAQVAGVHAARAFEVLAVLGYIVLLILLVLYIRRTNVTMLHLSIVAAFVIVALIIIGILCWVYAKRQHEYGLHFAFAFCCIGAILTFVGGILLIRERMTITVVTRGTTSTTSGGVSATRTVTHTRVTVSR</sequence>
<keyword evidence="1" id="KW-0472">Membrane</keyword>